<comment type="caution">
    <text evidence="2">The sequence shown here is derived from an EMBL/GenBank/DDBJ whole genome shotgun (WGS) entry which is preliminary data.</text>
</comment>
<gene>
    <name evidence="2" type="ORF">DB88DRAFT_42290</name>
</gene>
<accession>A0AAD9FWR3</accession>
<name>A0AAD9FWR3_PAPLA</name>
<organism evidence="2 3">
    <name type="scientific">Papiliotrema laurentii</name>
    <name type="common">Cryptococcus laurentii</name>
    <dbReference type="NCBI Taxonomy" id="5418"/>
    <lineage>
        <taxon>Eukaryota</taxon>
        <taxon>Fungi</taxon>
        <taxon>Dikarya</taxon>
        <taxon>Basidiomycota</taxon>
        <taxon>Agaricomycotina</taxon>
        <taxon>Tremellomycetes</taxon>
        <taxon>Tremellales</taxon>
        <taxon>Rhynchogastremaceae</taxon>
        <taxon>Papiliotrema</taxon>
    </lineage>
</organism>
<feature type="compositionally biased region" description="Polar residues" evidence="1">
    <location>
        <begin position="115"/>
        <end position="124"/>
    </location>
</feature>
<evidence type="ECO:0000256" key="1">
    <source>
        <dbReference type="SAM" id="MobiDB-lite"/>
    </source>
</evidence>
<feature type="compositionally biased region" description="Basic and acidic residues" evidence="1">
    <location>
        <begin position="230"/>
        <end position="244"/>
    </location>
</feature>
<feature type="compositionally biased region" description="Low complexity" evidence="1">
    <location>
        <begin position="202"/>
        <end position="212"/>
    </location>
</feature>
<proteinExistence type="predicted"/>
<feature type="compositionally biased region" description="Polar residues" evidence="1">
    <location>
        <begin position="143"/>
        <end position="153"/>
    </location>
</feature>
<feature type="region of interest" description="Disordered" evidence="1">
    <location>
        <begin position="136"/>
        <end position="155"/>
    </location>
</feature>
<dbReference type="EMBL" id="JAODAN010000001">
    <property type="protein sequence ID" value="KAK1927648.1"/>
    <property type="molecule type" value="Genomic_DNA"/>
</dbReference>
<feature type="region of interest" description="Disordered" evidence="1">
    <location>
        <begin position="173"/>
        <end position="469"/>
    </location>
</feature>
<evidence type="ECO:0000313" key="3">
    <source>
        <dbReference type="Proteomes" id="UP001182556"/>
    </source>
</evidence>
<feature type="region of interest" description="Disordered" evidence="1">
    <location>
        <begin position="97"/>
        <end position="131"/>
    </location>
</feature>
<dbReference type="AlphaFoldDB" id="A0AAD9FWR3"/>
<keyword evidence="3" id="KW-1185">Reference proteome</keyword>
<feature type="compositionally biased region" description="Basic and acidic residues" evidence="1">
    <location>
        <begin position="436"/>
        <end position="445"/>
    </location>
</feature>
<sequence length="640" mass="69776">MAILAKPSRSYANVEHDPSGLSGVGNAPYSRKDGFKTYRPSLVETHLKRPALYDPHPNSAFSPLPPAFNLSRHARRDQAIAGQRAELDQILQPEYKASQPDLNDPDSASIAGPSRSATTKTSGGSIAEKRRAKHVGLGLRPSASLNNFKSHPSSGRVGGIYVDANGKVHDTEFDPFGGVAEMSRRKSRRRSAFGSDRRKGSGSETSSSSGSEVQYSAPRKSMDSGADEEEIRRRLEVERRRMDEVSGLAAARRRSMMSDRNSGRATPSIRSSEDGLTSAASTQYDRTNGGSRSQQGHYVPSPLSPTFAQHPNGHPAYATRNFSTATGVGGAPDEPMPRKSTEKTTAPVKEKKETPVSISVKDKKITVTGFDAPQSARPLSPRPETPNKLASQFENLRVPDSARLSDSSRRSSDSTRPKPREPPREDLYPETPAQVKRREERERRAGRAPGTSGVKSRAGSLGIDTALSQSNGRGRVLPEIEIVEDDDPRIVFPSSGKTTRVQTVHDHVIRGPFSMALHAQTAAPADGLGRRASSDYHSARSFNMGGGGSIDPSTIIDQGTGGYLPSRWASGDRELRVTEDAKEKYRPREWGGKTGDLGGRSEEWRPTIKEEIKRNFKDLSTSARFGMFRAKKKLLRKAEI</sequence>
<feature type="compositionally biased region" description="Basic and acidic residues" evidence="1">
    <location>
        <begin position="406"/>
        <end position="427"/>
    </location>
</feature>
<feature type="compositionally biased region" description="Basic and acidic residues" evidence="1">
    <location>
        <begin position="335"/>
        <end position="365"/>
    </location>
</feature>
<evidence type="ECO:0000313" key="2">
    <source>
        <dbReference type="EMBL" id="KAK1927648.1"/>
    </source>
</evidence>
<feature type="region of interest" description="Disordered" evidence="1">
    <location>
        <begin position="1"/>
        <end position="35"/>
    </location>
</feature>
<feature type="compositionally biased region" description="Polar residues" evidence="1">
    <location>
        <begin position="258"/>
        <end position="296"/>
    </location>
</feature>
<protein>
    <submittedName>
        <fullName evidence="2">Uncharacterized protein</fullName>
    </submittedName>
</protein>
<reference evidence="2" key="1">
    <citation type="submission" date="2023-02" db="EMBL/GenBank/DDBJ databases">
        <title>Identification and recombinant expression of a fungal hydrolase from Papiliotrema laurentii that hydrolyzes apple cutin and clears colloidal polyester polyurethane.</title>
        <authorList>
            <consortium name="DOE Joint Genome Institute"/>
            <person name="Roman V.A."/>
            <person name="Bojanowski C."/>
            <person name="Crable B.R."/>
            <person name="Wagner D.N."/>
            <person name="Hung C.S."/>
            <person name="Nadeau L.J."/>
            <person name="Schratz L."/>
            <person name="Haridas S."/>
            <person name="Pangilinan J."/>
            <person name="Lipzen A."/>
            <person name="Na H."/>
            <person name="Yan M."/>
            <person name="Ng V."/>
            <person name="Grigoriev I.V."/>
            <person name="Spatafora J.W."/>
            <person name="Barlow D."/>
            <person name="Biffinger J."/>
            <person name="Kelley-Loughnane N."/>
            <person name="Varaljay V.A."/>
            <person name="Crookes-Goodson W.J."/>
        </authorList>
    </citation>
    <scope>NUCLEOTIDE SEQUENCE</scope>
    <source>
        <strain evidence="2">5307AH</strain>
    </source>
</reference>
<feature type="region of interest" description="Disordered" evidence="1">
    <location>
        <begin position="49"/>
        <end position="68"/>
    </location>
</feature>
<dbReference type="Proteomes" id="UP001182556">
    <property type="component" value="Unassembled WGS sequence"/>
</dbReference>